<dbReference type="OrthoDB" id="1164693at2759"/>
<comment type="caution">
    <text evidence="2">The sequence shown here is derived from an EMBL/GenBank/DDBJ whole genome shotgun (WGS) entry which is preliminary data.</text>
</comment>
<evidence type="ECO:0000313" key="2">
    <source>
        <dbReference type="EMBL" id="KAF3440908.1"/>
    </source>
</evidence>
<dbReference type="AlphaFoldDB" id="A0A8K0GX00"/>
<proteinExistence type="predicted"/>
<feature type="region of interest" description="Disordered" evidence="1">
    <location>
        <begin position="46"/>
        <end position="68"/>
    </location>
</feature>
<evidence type="ECO:0000313" key="3">
    <source>
        <dbReference type="Proteomes" id="UP000796880"/>
    </source>
</evidence>
<dbReference type="EMBL" id="VOIH02000008">
    <property type="protein sequence ID" value="KAF3440908.1"/>
    <property type="molecule type" value="Genomic_DNA"/>
</dbReference>
<accession>A0A8K0GX00</accession>
<organism evidence="2 3">
    <name type="scientific">Rhamnella rubrinervis</name>
    <dbReference type="NCBI Taxonomy" id="2594499"/>
    <lineage>
        <taxon>Eukaryota</taxon>
        <taxon>Viridiplantae</taxon>
        <taxon>Streptophyta</taxon>
        <taxon>Embryophyta</taxon>
        <taxon>Tracheophyta</taxon>
        <taxon>Spermatophyta</taxon>
        <taxon>Magnoliopsida</taxon>
        <taxon>eudicotyledons</taxon>
        <taxon>Gunneridae</taxon>
        <taxon>Pentapetalae</taxon>
        <taxon>rosids</taxon>
        <taxon>fabids</taxon>
        <taxon>Rosales</taxon>
        <taxon>Rhamnaceae</taxon>
        <taxon>rhamnoid group</taxon>
        <taxon>Rhamneae</taxon>
        <taxon>Rhamnella</taxon>
    </lineage>
</organism>
<dbReference type="Proteomes" id="UP000796880">
    <property type="component" value="Unassembled WGS sequence"/>
</dbReference>
<name>A0A8K0GX00_9ROSA</name>
<gene>
    <name evidence="2" type="ORF">FNV43_RR19194</name>
</gene>
<keyword evidence="3" id="KW-1185">Reference proteome</keyword>
<evidence type="ECO:0000256" key="1">
    <source>
        <dbReference type="SAM" id="MobiDB-lite"/>
    </source>
</evidence>
<dbReference type="PANTHER" id="PTHR34996:SF3">
    <property type="entry name" value="OS06G0327400 PROTEIN"/>
    <property type="match status" value="1"/>
</dbReference>
<reference evidence="2" key="1">
    <citation type="submission" date="2020-03" db="EMBL/GenBank/DDBJ databases">
        <title>A high-quality chromosome-level genome assembly of a woody plant with both climbing and erect habits, Rhamnella rubrinervis.</title>
        <authorList>
            <person name="Lu Z."/>
            <person name="Yang Y."/>
            <person name="Zhu X."/>
            <person name="Sun Y."/>
        </authorList>
    </citation>
    <scope>NUCLEOTIDE SEQUENCE</scope>
    <source>
        <strain evidence="2">BYM</strain>
        <tissue evidence="2">Leaf</tissue>
    </source>
</reference>
<sequence>MRSHGSSRGFRLNPKRFSVSKLRARFICLFRLLRCSYGKALQSLRRSMSRSSSGNGNGNMTRNNSSRRSLMTEIVFQEKGRRVFHQDQCRFRSSLGRSNSFYAEAIADCLEFIKRSSISVDQNQVVVVQRQD</sequence>
<dbReference type="PANTHER" id="PTHR34996">
    <property type="entry name" value="OS06G0327400 PROTEIN"/>
    <property type="match status" value="1"/>
</dbReference>
<protein>
    <submittedName>
        <fullName evidence="2">Uncharacterized protein</fullName>
    </submittedName>
</protein>